<dbReference type="Gene3D" id="1.10.150.240">
    <property type="entry name" value="Putative phosphatase, domain 2"/>
    <property type="match status" value="1"/>
</dbReference>
<dbReference type="PANTHER" id="PTHR43481">
    <property type="entry name" value="FRUCTOSE-1-PHOSPHATE PHOSPHATASE"/>
    <property type="match status" value="1"/>
</dbReference>
<dbReference type="NCBIfam" id="TIGR01509">
    <property type="entry name" value="HAD-SF-IA-v3"/>
    <property type="match status" value="1"/>
</dbReference>
<dbReference type="PRINTS" id="PR00413">
    <property type="entry name" value="HADHALOGNASE"/>
</dbReference>
<dbReference type="Gene3D" id="3.40.50.1000">
    <property type="entry name" value="HAD superfamily/HAD-like"/>
    <property type="match status" value="1"/>
</dbReference>
<accession>A0A919EUQ9</accession>
<dbReference type="Proteomes" id="UP000619355">
    <property type="component" value="Unassembled WGS sequence"/>
</dbReference>
<dbReference type="InterPro" id="IPR006439">
    <property type="entry name" value="HAD-SF_hydro_IA"/>
</dbReference>
<dbReference type="EMBL" id="BNBF01000003">
    <property type="protein sequence ID" value="GHG40704.1"/>
    <property type="molecule type" value="Genomic_DNA"/>
</dbReference>
<dbReference type="SUPFAM" id="SSF56784">
    <property type="entry name" value="HAD-like"/>
    <property type="match status" value="1"/>
</dbReference>
<dbReference type="SFLD" id="SFLDG01135">
    <property type="entry name" value="C1.5.6:_HAD__Beta-PGM__Phospha"/>
    <property type="match status" value="1"/>
</dbReference>
<reference evidence="2" key="1">
    <citation type="journal article" date="2019" name="Int. J. Syst. Evol. Microbiol.">
        <title>The Global Catalogue of Microorganisms (GCM) 10K type strain sequencing project: providing services to taxonomists for standard genome sequencing and annotation.</title>
        <authorList>
            <consortium name="The Broad Institute Genomics Platform"/>
            <consortium name="The Broad Institute Genome Sequencing Center for Infectious Disease"/>
            <person name="Wu L."/>
            <person name="Ma J."/>
        </authorList>
    </citation>
    <scope>NUCLEOTIDE SEQUENCE [LARGE SCALE GENOMIC DNA]</scope>
    <source>
        <strain evidence="2">JCM 4253</strain>
    </source>
</reference>
<gene>
    <name evidence="1" type="ORF">GCM10018980_15200</name>
</gene>
<dbReference type="AlphaFoldDB" id="A0A919EUQ9"/>
<name>A0A919EUQ9_9ACTN</name>
<dbReference type="SFLD" id="SFLDG01129">
    <property type="entry name" value="C1.5:_HAD__Beta-PGM__Phosphata"/>
    <property type="match status" value="1"/>
</dbReference>
<dbReference type="InterPro" id="IPR051806">
    <property type="entry name" value="HAD-like_SPP"/>
</dbReference>
<dbReference type="GO" id="GO:0050308">
    <property type="term" value="F:sugar-phosphatase activity"/>
    <property type="evidence" value="ECO:0007669"/>
    <property type="project" value="TreeGrafter"/>
</dbReference>
<protein>
    <submittedName>
        <fullName evidence="1">Glycerol-3-phosphatase</fullName>
    </submittedName>
</protein>
<sequence>MAVLHDAVLFDLDGTLVDSYGDAEDCWNEWAASVGLGETFDLAPFYGQKRADIIRTLLPHLPQREIEEHAEKVRLAERARVSKVVALPGAARVLAALPPERWAIVTSNDTEVAQARLRSAGLPVPEVIVSADNVVHPKPHPEGFLLGAEKLGFKPASVVGIDDSPIGVTAAKEAGMTVVAVRFRHDVSELQDAHVIADGVDAIQFEVQPDGILLTIDGEQR</sequence>
<dbReference type="Pfam" id="PF00702">
    <property type="entry name" value="Hydrolase"/>
    <property type="match status" value="1"/>
</dbReference>
<dbReference type="InterPro" id="IPR023198">
    <property type="entry name" value="PGP-like_dom2"/>
</dbReference>
<organism evidence="1 2">
    <name type="scientific">Streptomyces capoamus</name>
    <dbReference type="NCBI Taxonomy" id="68183"/>
    <lineage>
        <taxon>Bacteria</taxon>
        <taxon>Bacillati</taxon>
        <taxon>Actinomycetota</taxon>
        <taxon>Actinomycetes</taxon>
        <taxon>Kitasatosporales</taxon>
        <taxon>Streptomycetaceae</taxon>
        <taxon>Streptomyces</taxon>
    </lineage>
</organism>
<dbReference type="SFLD" id="SFLDS00003">
    <property type="entry name" value="Haloacid_Dehalogenase"/>
    <property type="match status" value="1"/>
</dbReference>
<proteinExistence type="predicted"/>
<keyword evidence="2" id="KW-1185">Reference proteome</keyword>
<dbReference type="InterPro" id="IPR023214">
    <property type="entry name" value="HAD_sf"/>
</dbReference>
<comment type="caution">
    <text evidence="1">The sequence shown here is derived from an EMBL/GenBank/DDBJ whole genome shotgun (WGS) entry which is preliminary data.</text>
</comment>
<dbReference type="RefSeq" id="WP_189979474.1">
    <property type="nucleotide sequence ID" value="NZ_BNBF01000003.1"/>
</dbReference>
<dbReference type="InterPro" id="IPR036412">
    <property type="entry name" value="HAD-like_sf"/>
</dbReference>
<dbReference type="PANTHER" id="PTHR43481:SF4">
    <property type="entry name" value="GLYCEROL-1-PHOSPHATE PHOSPHOHYDROLASE 1-RELATED"/>
    <property type="match status" value="1"/>
</dbReference>
<evidence type="ECO:0000313" key="2">
    <source>
        <dbReference type="Proteomes" id="UP000619355"/>
    </source>
</evidence>
<evidence type="ECO:0000313" key="1">
    <source>
        <dbReference type="EMBL" id="GHG40704.1"/>
    </source>
</evidence>